<reference evidence="2 3" key="1">
    <citation type="submission" date="2023-02" db="EMBL/GenBank/DDBJ databases">
        <title>LHISI_Scaffold_Assembly.</title>
        <authorList>
            <person name="Stuart O.P."/>
            <person name="Cleave R."/>
            <person name="Magrath M.J.L."/>
            <person name="Mikheyev A.S."/>
        </authorList>
    </citation>
    <scope>NUCLEOTIDE SEQUENCE [LARGE SCALE GENOMIC DNA]</scope>
    <source>
        <strain evidence="2">Daus_M_001</strain>
        <tissue evidence="2">Leg muscle</tissue>
    </source>
</reference>
<gene>
    <name evidence="2" type="ORF">PR048_029929</name>
</gene>
<name>A0ABQ9G811_9NEOP</name>
<accession>A0ABQ9G811</accession>
<organism evidence="2 3">
    <name type="scientific">Dryococelus australis</name>
    <dbReference type="NCBI Taxonomy" id="614101"/>
    <lineage>
        <taxon>Eukaryota</taxon>
        <taxon>Metazoa</taxon>
        <taxon>Ecdysozoa</taxon>
        <taxon>Arthropoda</taxon>
        <taxon>Hexapoda</taxon>
        <taxon>Insecta</taxon>
        <taxon>Pterygota</taxon>
        <taxon>Neoptera</taxon>
        <taxon>Polyneoptera</taxon>
        <taxon>Phasmatodea</taxon>
        <taxon>Verophasmatodea</taxon>
        <taxon>Anareolatae</taxon>
        <taxon>Phasmatidae</taxon>
        <taxon>Eurycanthinae</taxon>
        <taxon>Dryococelus</taxon>
    </lineage>
</organism>
<evidence type="ECO:0000256" key="1">
    <source>
        <dbReference type="SAM" id="MobiDB-lite"/>
    </source>
</evidence>
<feature type="region of interest" description="Disordered" evidence="1">
    <location>
        <begin position="157"/>
        <end position="251"/>
    </location>
</feature>
<evidence type="ECO:0000313" key="3">
    <source>
        <dbReference type="Proteomes" id="UP001159363"/>
    </source>
</evidence>
<evidence type="ECO:0000313" key="2">
    <source>
        <dbReference type="EMBL" id="KAJ8868413.1"/>
    </source>
</evidence>
<sequence length="1052" mass="119311">MPLVSEFSQRSSPFPSPLHSCATPFSPHFTLVGSQDPDFKSPACAANKEWTAGRLIFDVAVHKCHTGGLDVAAATTPLLPVNCRGLRRTPGVLYIISASSARVKSAMFPPTCRRHVLTCKQQWPSLRMRRLDVSWRLLPTCPCSELRHENKELRHENKELRHENKELRHENKELRHENKELRHENKELRHENKELRHEPDTENKELRHENKELRHENKELRHENKELRHENKELRHENKELRHENQELRHENKESLAKMIPAHEPLRGAVRRVGGRGNDAHKCTACRRLQPARRHSTVCRKKEEDTACWRSVLPACSQANVLWQPQRYTLRVWQAHVEPSTSLLAPSLLPTLLIQAVHGQRKNAMHLFPFRVFFQKCLRFVYMYLKDHSQWPITRKARSRTSCCQSADGHAHKKDFRDIWSCSDYSPLPKANRVQSPAGSLPEFRMWESCRTTSLIDGFSRESPISPRLHSSAAPFSPHLTLFRLSIPHCLAVVTHWTRIREDPGSIFRSGHADFGFPWFSEITPGECGDAPQTKAMADSFPILPPIPLPCATCTVSIDLAVHDGVGMKLRINNLERRMKADVKGAYEMTQNAPVIGQGWRTRDIRGCWRGGGVAEAIGPASCTAGQLTAHRTPVTSVAAPLPSHVLPGRRIVIRQFCHSHCPSASSLRTVCCLMAVHDKVSIFEINLRKKSLLLPACILTGALSDMRPVNLSVDSQLTAIVTSRGGSHSRRLSVRANYYVSGRGHTGCWQNYFTLNYSTRPTAALVIYIDELVWRCTGDSLSRCKRLFLLRAHMVSLLSSHQGDLGSIPGRATPNLRTWKSCRMIPLVGDLPFPPAPPLFRRCFILLSIALIGSPDLYVKSLLILRKAREYTMCIQVDLKQGFQKCSFYREQPLKECNDTRGQADTQTSPLTAVYCWCPDKVSPFDSHVHKRRVWLLLKITEISDVSSVYVSSNETVSVISKYSACHTRLSSRRALLTDSQKRLPDAISDRQDEISSIGTIAHVTEIIESVKTGVSERGARLMTRTANYSRLRSEPLEHLDLVNWAMSWIV</sequence>
<protein>
    <submittedName>
        <fullName evidence="2">Uncharacterized protein</fullName>
    </submittedName>
</protein>
<dbReference type="Proteomes" id="UP001159363">
    <property type="component" value="Chromosome 13"/>
</dbReference>
<dbReference type="EMBL" id="JARBHB010000014">
    <property type="protein sequence ID" value="KAJ8868413.1"/>
    <property type="molecule type" value="Genomic_DNA"/>
</dbReference>
<dbReference type="Gene3D" id="1.20.5.170">
    <property type="match status" value="2"/>
</dbReference>
<proteinExistence type="predicted"/>
<keyword evidence="3" id="KW-1185">Reference proteome</keyword>
<comment type="caution">
    <text evidence="2">The sequence shown here is derived from an EMBL/GenBank/DDBJ whole genome shotgun (WGS) entry which is preliminary data.</text>
</comment>